<dbReference type="GO" id="GO:0016020">
    <property type="term" value="C:membrane"/>
    <property type="evidence" value="ECO:0007669"/>
    <property type="project" value="GOC"/>
</dbReference>
<dbReference type="SUPFAM" id="SSF56300">
    <property type="entry name" value="Metallo-dependent phosphatases"/>
    <property type="match status" value="1"/>
</dbReference>
<reference evidence="9" key="1">
    <citation type="submission" date="2020-04" db="EMBL/GenBank/DDBJ databases">
        <title>Draft genome resource of the tomato pathogen Pseudocercospora fuligena.</title>
        <authorList>
            <person name="Zaccaron A."/>
        </authorList>
    </citation>
    <scope>NUCLEOTIDE SEQUENCE</scope>
    <source>
        <strain evidence="9">PF001</strain>
    </source>
</reference>
<organism evidence="9 10">
    <name type="scientific">Pseudocercospora fuligena</name>
    <dbReference type="NCBI Taxonomy" id="685502"/>
    <lineage>
        <taxon>Eukaryota</taxon>
        <taxon>Fungi</taxon>
        <taxon>Dikarya</taxon>
        <taxon>Ascomycota</taxon>
        <taxon>Pezizomycotina</taxon>
        <taxon>Dothideomycetes</taxon>
        <taxon>Dothideomycetidae</taxon>
        <taxon>Mycosphaerellales</taxon>
        <taxon>Mycosphaerellaceae</taxon>
        <taxon>Pseudocercospora</taxon>
    </lineage>
</organism>
<feature type="disulfide bond" evidence="6">
    <location>
        <begin position="539"/>
        <end position="543"/>
    </location>
</feature>
<dbReference type="Gene3D" id="3.60.21.10">
    <property type="match status" value="1"/>
</dbReference>
<keyword evidence="4" id="KW-0326">Glycosidase</keyword>
<evidence type="ECO:0000256" key="4">
    <source>
        <dbReference type="PIRNR" id="PIRNR000948"/>
    </source>
</evidence>
<feature type="binding site" evidence="5">
    <location>
        <position position="409"/>
    </location>
    <ligand>
        <name>Zn(2+)</name>
        <dbReference type="ChEBI" id="CHEBI:29105"/>
        <label>1</label>
    </ligand>
</feature>
<dbReference type="GO" id="GO:0004767">
    <property type="term" value="F:sphingomyelin phosphodiesterase activity"/>
    <property type="evidence" value="ECO:0007669"/>
    <property type="project" value="UniProtKB-UniRule"/>
</dbReference>
<feature type="disulfide bond" evidence="6">
    <location>
        <begin position="38"/>
        <end position="114"/>
    </location>
</feature>
<comment type="similarity">
    <text evidence="4">Belongs to the acid sphingomyelinase family.</text>
</comment>
<feature type="disulfide bond" evidence="6">
    <location>
        <begin position="67"/>
        <end position="78"/>
    </location>
</feature>
<feature type="binding site" evidence="5">
    <location>
        <position position="407"/>
    </location>
    <ligand>
        <name>Zn(2+)</name>
        <dbReference type="ChEBI" id="CHEBI:29105"/>
        <label>2</label>
    </ligand>
</feature>
<dbReference type="OrthoDB" id="282973at2759"/>
<dbReference type="InterPro" id="IPR011160">
    <property type="entry name" value="Sphingomy_PDE"/>
</dbReference>
<evidence type="ECO:0000256" key="6">
    <source>
        <dbReference type="PIRSR" id="PIRSR000948-2"/>
    </source>
</evidence>
<accession>A0A8H6RDJ2</accession>
<keyword evidence="10" id="KW-1185">Reference proteome</keyword>
<feature type="binding site" evidence="5">
    <location>
        <position position="225"/>
    </location>
    <ligand>
        <name>Zn(2+)</name>
        <dbReference type="ChEBI" id="CHEBI:29105"/>
        <label>2</label>
    </ligand>
</feature>
<comment type="function">
    <text evidence="4">Converts sphingomyelin to ceramide.</text>
</comment>
<keyword evidence="5" id="KW-0479">Metal-binding</keyword>
<dbReference type="CDD" id="cd00842">
    <property type="entry name" value="MPP_ASMase"/>
    <property type="match status" value="1"/>
</dbReference>
<comment type="caution">
    <text evidence="9">The sequence shown here is derived from an EMBL/GenBank/DDBJ whole genome shotgun (WGS) entry which is preliminary data.</text>
</comment>
<feature type="binding site" evidence="5">
    <location>
        <position position="264"/>
    </location>
    <ligand>
        <name>Zn(2+)</name>
        <dbReference type="ChEBI" id="CHEBI:29105"/>
        <label>2</label>
    </ligand>
</feature>
<feature type="signal peptide" evidence="7">
    <location>
        <begin position="1"/>
        <end position="18"/>
    </location>
</feature>
<feature type="disulfide bond" evidence="6">
    <location>
        <begin position="166"/>
        <end position="171"/>
    </location>
</feature>
<evidence type="ECO:0000313" key="9">
    <source>
        <dbReference type="EMBL" id="KAF7188993.1"/>
    </source>
</evidence>
<feature type="binding site" evidence="5">
    <location>
        <position position="153"/>
    </location>
    <ligand>
        <name>Zn(2+)</name>
        <dbReference type="ChEBI" id="CHEBI:29105"/>
        <label>1</label>
    </ligand>
</feature>
<dbReference type="EMBL" id="JABCIY010000202">
    <property type="protein sequence ID" value="KAF7188993.1"/>
    <property type="molecule type" value="Genomic_DNA"/>
</dbReference>
<dbReference type="Pfam" id="PF00149">
    <property type="entry name" value="Metallophos"/>
    <property type="match status" value="1"/>
</dbReference>
<keyword evidence="2 6" id="KW-1015">Disulfide bond</keyword>
<feature type="binding site" evidence="5">
    <location>
        <position position="373"/>
    </location>
    <ligand>
        <name>Zn(2+)</name>
        <dbReference type="ChEBI" id="CHEBI:29105"/>
        <label>2</label>
    </ligand>
</feature>
<dbReference type="GO" id="GO:0046872">
    <property type="term" value="F:metal ion binding"/>
    <property type="evidence" value="ECO:0007669"/>
    <property type="project" value="UniProtKB-KW"/>
</dbReference>
<keyword evidence="3" id="KW-0325">Glycoprotein</keyword>
<evidence type="ECO:0000259" key="8">
    <source>
        <dbReference type="PROSITE" id="PS50015"/>
    </source>
</evidence>
<dbReference type="GO" id="GO:0016798">
    <property type="term" value="F:hydrolase activity, acting on glycosyl bonds"/>
    <property type="evidence" value="ECO:0007669"/>
    <property type="project" value="UniProtKB-KW"/>
</dbReference>
<feature type="binding site" evidence="5">
    <location>
        <position position="225"/>
    </location>
    <ligand>
        <name>Zn(2+)</name>
        <dbReference type="ChEBI" id="CHEBI:29105"/>
        <label>1</label>
    </ligand>
</feature>
<dbReference type="InterPro" id="IPR041805">
    <property type="entry name" value="ASMase/PPN1_MPP"/>
</dbReference>
<evidence type="ECO:0000256" key="2">
    <source>
        <dbReference type="ARBA" id="ARBA00023157"/>
    </source>
</evidence>
<feature type="domain" description="Saposin B-type" evidence="8">
    <location>
        <begin position="34"/>
        <end position="118"/>
    </location>
</feature>
<dbReference type="InterPro" id="IPR029052">
    <property type="entry name" value="Metallo-depent_PP-like"/>
</dbReference>
<proteinExistence type="inferred from homology"/>
<dbReference type="PIRSF" id="PIRSF000948">
    <property type="entry name" value="Sphingomy_PDE"/>
    <property type="match status" value="1"/>
</dbReference>
<dbReference type="GO" id="GO:0006685">
    <property type="term" value="P:sphingomyelin catabolic process"/>
    <property type="evidence" value="ECO:0007669"/>
    <property type="project" value="UniProtKB-UniRule"/>
</dbReference>
<evidence type="ECO:0000256" key="3">
    <source>
        <dbReference type="ARBA" id="ARBA00023180"/>
    </source>
</evidence>
<dbReference type="PANTHER" id="PTHR10340:SF34">
    <property type="entry name" value="SPHINGOMYELIN PHOSPHODIESTERASE"/>
    <property type="match status" value="1"/>
</dbReference>
<protein>
    <recommendedName>
        <fullName evidence="4">Sphingomyelin phosphodiesterase</fullName>
    </recommendedName>
</protein>
<evidence type="ECO:0000256" key="5">
    <source>
        <dbReference type="PIRSR" id="PIRSR000948-1"/>
    </source>
</evidence>
<dbReference type="PROSITE" id="PS50015">
    <property type="entry name" value="SAP_B"/>
    <property type="match status" value="1"/>
</dbReference>
<keyword evidence="7" id="KW-0732">Signal</keyword>
<dbReference type="AlphaFoldDB" id="A0A8H6RDJ2"/>
<evidence type="ECO:0000256" key="1">
    <source>
        <dbReference type="ARBA" id="ARBA00022801"/>
    </source>
</evidence>
<comment type="cofactor">
    <cofactor evidence="5">
        <name>Zn(2+)</name>
        <dbReference type="ChEBI" id="CHEBI:29105"/>
    </cofactor>
    <text evidence="5">Binds 2 Zn(2+) ions per subunit.</text>
</comment>
<evidence type="ECO:0000256" key="7">
    <source>
        <dbReference type="SAM" id="SignalP"/>
    </source>
</evidence>
<evidence type="ECO:0000313" key="10">
    <source>
        <dbReference type="Proteomes" id="UP000660729"/>
    </source>
</evidence>
<feature type="disulfide bond" evidence="6">
    <location>
        <begin position="172"/>
        <end position="196"/>
    </location>
</feature>
<sequence>MRLLRSLVHACLLTAGIASQDRPSHDQLFTQIENTASCAQCRTVLFSLKALARFGDQAVVNALTTGCIRAGAEDEDVCKGIIAQEGPIVARTIRNIAIPSHTSDLLCTVLLAQCDLPKVRPHQIKFPKPKPNTTRPAPSGQKPIKFVHFSYVHVDLDYEVGSNANCSKPICCRSFTPSDAPGNNSYPAGPHGDHNCDSPKTLEQSFYSAMEEFVPDAEFALFTGDIPEHHVWLVNQSSVTRSIQDTYQEMSSLLTMPVYGTLGNHEAAPVNSYPFKGVVDPISSQWVYDVVSNAWSKWIGRQSKTADEYGAYSYKVPNMNLRVISLNTNLFYKFNLWVYEADMQYDPNRQFKWLVDELQSAEDKGERVYIMGHMPPGVNDALHDGSNYFDQIVNRYDATIAAMFWGHTHKESFELSYSNHSDLSHETASMVSYISPSLTPTSGSPAFRVLTVDPITFGVLDITTYSAPLEHPKYQKQGPVWSKYTSAKETYGQLVGLTDHSSELTPAFWHNVTNAFETDDDAFQAYFARKSRGWDNSTCTDDCKKDELCQLRAAEAQYNCQVPNRRFPSNRNARGFGHRRDDDECHSSGLANILQSISSKAAQAQERQPKQDL</sequence>
<dbReference type="InterPro" id="IPR008139">
    <property type="entry name" value="SaposinB_dom"/>
</dbReference>
<feature type="chain" id="PRO_5034455840" description="Sphingomyelin phosphodiesterase" evidence="7">
    <location>
        <begin position="19"/>
        <end position="613"/>
    </location>
</feature>
<keyword evidence="5" id="KW-0862">Zinc</keyword>
<name>A0A8H6RDJ2_9PEZI</name>
<keyword evidence="1 4" id="KW-0378">Hydrolase</keyword>
<dbReference type="PANTHER" id="PTHR10340">
    <property type="entry name" value="SPHINGOMYELIN PHOSPHODIESTERASE"/>
    <property type="match status" value="1"/>
</dbReference>
<gene>
    <name evidence="9" type="ORF">HII31_09683</name>
</gene>
<dbReference type="Proteomes" id="UP000660729">
    <property type="component" value="Unassembled WGS sequence"/>
</dbReference>
<dbReference type="InterPro" id="IPR004843">
    <property type="entry name" value="Calcineurin-like_PHP"/>
</dbReference>